<dbReference type="EMBL" id="HG687983">
    <property type="protein sequence ID" value="CDJ35234.1"/>
    <property type="molecule type" value="Genomic_DNA"/>
</dbReference>
<dbReference type="PANTHER" id="PTHR46148">
    <property type="entry name" value="CHROMO DOMAIN-CONTAINING PROTEIN"/>
    <property type="match status" value="1"/>
</dbReference>
<dbReference type="InterPro" id="IPR056924">
    <property type="entry name" value="SH3_Tf2-1"/>
</dbReference>
<dbReference type="RefSeq" id="XP_013357796.1">
    <property type="nucleotide sequence ID" value="XM_013502342.1"/>
</dbReference>
<dbReference type="SUPFAM" id="SSF54160">
    <property type="entry name" value="Chromo domain-like"/>
    <property type="match status" value="1"/>
</dbReference>
<dbReference type="Gene3D" id="2.40.50.40">
    <property type="match status" value="1"/>
</dbReference>
<reference evidence="3" key="1">
    <citation type="submission" date="2013-10" db="EMBL/GenBank/DDBJ databases">
        <title>Genomic analysis of the causative agents of coccidiosis in chickens.</title>
        <authorList>
            <person name="Reid A.J."/>
            <person name="Blake D."/>
            <person name="Billington K."/>
            <person name="Browne H."/>
            <person name="Dunn M."/>
            <person name="Hung S."/>
            <person name="Kawahara F."/>
            <person name="Miranda-Saavedra D."/>
            <person name="Mourier T."/>
            <person name="Nagra H."/>
            <person name="Otto T.D."/>
            <person name="Rawlings N."/>
            <person name="Sanchez A."/>
            <person name="Sanders M."/>
            <person name="Subramaniam C."/>
            <person name="Tay Y."/>
            <person name="Dear P."/>
            <person name="Doerig C."/>
            <person name="Gruber A."/>
            <person name="Parkinson J."/>
            <person name="Shirley M."/>
            <person name="Wan K.L."/>
            <person name="Berriman M."/>
            <person name="Tomley F."/>
            <person name="Pain A."/>
        </authorList>
    </citation>
    <scope>NUCLEOTIDE SEQUENCE [LARGE SCALE GENOMIC DNA]</scope>
    <source>
        <strain evidence="3">Houghton</strain>
    </source>
</reference>
<name>U6KBA6_9EIME</name>
<keyword evidence="4" id="KW-1185">Reference proteome</keyword>
<proteinExistence type="predicted"/>
<dbReference type="InterPro" id="IPR016197">
    <property type="entry name" value="Chromo-like_dom_sf"/>
</dbReference>
<reference evidence="3" key="2">
    <citation type="submission" date="2013-10" db="EMBL/GenBank/DDBJ databases">
        <authorList>
            <person name="Aslett M."/>
        </authorList>
    </citation>
    <scope>NUCLEOTIDE SEQUENCE [LARGE SCALE GENOMIC DNA]</scope>
    <source>
        <strain evidence="3">Houghton</strain>
    </source>
</reference>
<accession>U6KBA6</accession>
<feature type="region of interest" description="Disordered" evidence="1">
    <location>
        <begin position="172"/>
        <end position="262"/>
    </location>
</feature>
<dbReference type="InterPro" id="IPR023780">
    <property type="entry name" value="Chromo_domain"/>
</dbReference>
<organism evidence="3 4">
    <name type="scientific">Eimeria mitis</name>
    <dbReference type="NCBI Taxonomy" id="44415"/>
    <lineage>
        <taxon>Eukaryota</taxon>
        <taxon>Sar</taxon>
        <taxon>Alveolata</taxon>
        <taxon>Apicomplexa</taxon>
        <taxon>Conoidasida</taxon>
        <taxon>Coccidia</taxon>
        <taxon>Eucoccidiorida</taxon>
        <taxon>Eimeriorina</taxon>
        <taxon>Eimeriidae</taxon>
        <taxon>Eimeria</taxon>
    </lineage>
</organism>
<dbReference type="InterPro" id="IPR000953">
    <property type="entry name" value="Chromo/chromo_shadow_dom"/>
</dbReference>
<dbReference type="Pfam" id="PF24626">
    <property type="entry name" value="SH3_Tf2-1"/>
    <property type="match status" value="1"/>
</dbReference>
<dbReference type="CDD" id="cd00024">
    <property type="entry name" value="CD_CSD"/>
    <property type="match status" value="1"/>
</dbReference>
<gene>
    <name evidence="3" type="ORF">EMH_0024760</name>
</gene>
<evidence type="ECO:0000313" key="3">
    <source>
        <dbReference type="EMBL" id="CDJ35234.1"/>
    </source>
</evidence>
<protein>
    <recommendedName>
        <fullName evidence="2">Chromo domain-containing protein</fullName>
    </recommendedName>
</protein>
<dbReference type="OrthoDB" id="346468at2759"/>
<dbReference type="PROSITE" id="PS50013">
    <property type="entry name" value="CHROMO_2"/>
    <property type="match status" value="1"/>
</dbReference>
<dbReference type="SMART" id="SM00298">
    <property type="entry name" value="CHROMO"/>
    <property type="match status" value="1"/>
</dbReference>
<dbReference type="Proteomes" id="UP000030744">
    <property type="component" value="Unassembled WGS sequence"/>
</dbReference>
<dbReference type="PANTHER" id="PTHR46148:SF60">
    <property type="entry name" value="CHROMO DOMAIN-CONTAINING PROTEIN"/>
    <property type="match status" value="1"/>
</dbReference>
<dbReference type="AlphaFoldDB" id="U6KBA6"/>
<feature type="domain" description="Chromo" evidence="2">
    <location>
        <begin position="129"/>
        <end position="166"/>
    </location>
</feature>
<dbReference type="GeneID" id="25377350"/>
<evidence type="ECO:0000313" key="4">
    <source>
        <dbReference type="Proteomes" id="UP000030744"/>
    </source>
</evidence>
<feature type="compositionally biased region" description="Basic and acidic residues" evidence="1">
    <location>
        <begin position="222"/>
        <end position="231"/>
    </location>
</feature>
<feature type="compositionally biased region" description="Basic and acidic residues" evidence="1">
    <location>
        <begin position="172"/>
        <end position="181"/>
    </location>
</feature>
<dbReference type="Pfam" id="PF00385">
    <property type="entry name" value="Chromo"/>
    <property type="match status" value="1"/>
</dbReference>
<evidence type="ECO:0000259" key="2">
    <source>
        <dbReference type="PROSITE" id="PS50013"/>
    </source>
</evidence>
<dbReference type="VEuPathDB" id="ToxoDB:EMH_0024760"/>
<sequence length="262" mass="29652">MTKLFQQLCDRAQSHILKAKWQQKHYADAHRRDVQYNPGDRIWISSRHLPGLNQCPKLEPRFRGPFTVLERIGQVGYSIELPPTYPCHNVFHVSQLVPDRPRDPQMQSKEAAVGWLPITGPDGAPTDTYEVDYILNQHGSGKDIQYLVKWRGAPEDRATWEPAANLTSYFKRARDNQRRPQDVASSFAHTTAAGPSSPRFFSRGGEGVARHYPAAAPLRAQDSLKEPERDTSLGSTVDSEAEPERRTSREVEDEGVVPETRK</sequence>
<evidence type="ECO:0000256" key="1">
    <source>
        <dbReference type="SAM" id="MobiDB-lite"/>
    </source>
</evidence>